<dbReference type="Proteomes" id="UP000501868">
    <property type="component" value="Chromosome"/>
</dbReference>
<name>A0A6H1P6U8_PRIMG</name>
<reference evidence="1 2" key="2">
    <citation type="submission" date="2020-04" db="EMBL/GenBank/DDBJ databases">
        <authorList>
            <person name="Fomenkov A."/>
            <person name="Anton B.P."/>
            <person name="Roberts R.J."/>
        </authorList>
    </citation>
    <scope>NUCLEOTIDE SEQUENCE [LARGE SCALE GENOMIC DNA]</scope>
    <source>
        <strain evidence="1 2">S2</strain>
    </source>
</reference>
<organism evidence="1 2">
    <name type="scientific">Priestia megaterium</name>
    <name type="common">Bacillus megaterium</name>
    <dbReference type="NCBI Taxonomy" id="1404"/>
    <lineage>
        <taxon>Bacteria</taxon>
        <taxon>Bacillati</taxon>
        <taxon>Bacillota</taxon>
        <taxon>Bacilli</taxon>
        <taxon>Bacillales</taxon>
        <taxon>Bacillaceae</taxon>
        <taxon>Priestia</taxon>
    </lineage>
</organism>
<accession>A0A6H1P6U8</accession>
<proteinExistence type="predicted"/>
<dbReference type="AlphaFoldDB" id="A0A6H1P6U8"/>
<dbReference type="EMBL" id="CP051128">
    <property type="protein sequence ID" value="QIZ09299.1"/>
    <property type="molecule type" value="Genomic_DNA"/>
</dbReference>
<reference evidence="1 2" key="1">
    <citation type="submission" date="2020-04" db="EMBL/GenBank/DDBJ databases">
        <title>Genome-Wide Identification of 5-Methylcytosine Sites in Bacterial Genomes By High-Throughput Sequencing of MspJI Restriction Fragments.</title>
        <authorList>
            <person name="Wu V."/>
        </authorList>
    </citation>
    <scope>NUCLEOTIDE SEQUENCE [LARGE SCALE GENOMIC DNA]</scope>
    <source>
        <strain evidence="1 2">S2</strain>
    </source>
</reference>
<protein>
    <submittedName>
        <fullName evidence="1">Uncharacterized protein</fullName>
    </submittedName>
</protein>
<evidence type="ECO:0000313" key="2">
    <source>
        <dbReference type="Proteomes" id="UP000501868"/>
    </source>
</evidence>
<evidence type="ECO:0000313" key="1">
    <source>
        <dbReference type="EMBL" id="QIZ09299.1"/>
    </source>
</evidence>
<gene>
    <name evidence="1" type="ORF">HFZ78_23495</name>
</gene>
<sequence length="45" mass="5329">MEHVLYNGKKYIILYTYDSGYCEIKEIESVHNVQLVHLSELKNLT</sequence>